<proteinExistence type="inferred from homology"/>
<organism evidence="4 5">
    <name type="scientific">Roseiconus nitratireducens</name>
    <dbReference type="NCBI Taxonomy" id="2605748"/>
    <lineage>
        <taxon>Bacteria</taxon>
        <taxon>Pseudomonadati</taxon>
        <taxon>Planctomycetota</taxon>
        <taxon>Planctomycetia</taxon>
        <taxon>Pirellulales</taxon>
        <taxon>Pirellulaceae</taxon>
        <taxon>Roseiconus</taxon>
    </lineage>
</organism>
<dbReference type="GO" id="GO:0016787">
    <property type="term" value="F:hydrolase activity"/>
    <property type="evidence" value="ECO:0007669"/>
    <property type="project" value="UniProtKB-UniRule"/>
</dbReference>
<comment type="caution">
    <text evidence="4">The sequence shown here is derived from an EMBL/GenBank/DDBJ whole genome shotgun (WGS) entry which is preliminary data.</text>
</comment>
<dbReference type="PANTHER" id="PTHR43546">
    <property type="entry name" value="UPF0173 METAL-DEPENDENT HYDROLASE MJ1163-RELATED"/>
    <property type="match status" value="1"/>
</dbReference>
<dbReference type="InterPro" id="IPR050114">
    <property type="entry name" value="UPF0173_UPF0282_UlaG_hydrolase"/>
</dbReference>
<evidence type="ECO:0000259" key="3">
    <source>
        <dbReference type="SMART" id="SM00849"/>
    </source>
</evidence>
<evidence type="ECO:0000256" key="2">
    <source>
        <dbReference type="HAMAP-Rule" id="MF_00457"/>
    </source>
</evidence>
<name>A0A5M6DE13_9BACT</name>
<dbReference type="Proteomes" id="UP000324479">
    <property type="component" value="Unassembled WGS sequence"/>
</dbReference>
<sequence length="227" mass="24476">MIKLTWLSHASWLIETNSHRILLDPFFADNPKATVSAEDFSDVSHVLVSHGHADHMADAAGVIKASGAALVTNFEIAQWFQQQHGVSDATGMNLGGQVELPFGKVRMVPALHSSSLPDGTYAGTAAGFLLTLGGRRVYFACDTAYFSDMKWYAAGVDIAVVPIGDLFTMGVHDSVEAIKVIQPKHVLPAHYDTWPPIEQDATAWADKVTSETDAKPVVLAVGESFQL</sequence>
<dbReference type="RefSeq" id="WP_150075988.1">
    <property type="nucleotide sequence ID" value="NZ_VWOX01000004.1"/>
</dbReference>
<evidence type="ECO:0000313" key="4">
    <source>
        <dbReference type="EMBL" id="KAA5544379.1"/>
    </source>
</evidence>
<accession>A0A5M6DE13</accession>
<comment type="similarity">
    <text evidence="2">Belongs to the UPF0173 family.</text>
</comment>
<dbReference type="SMART" id="SM00849">
    <property type="entry name" value="Lactamase_B"/>
    <property type="match status" value="1"/>
</dbReference>
<gene>
    <name evidence="4" type="ORF">FYK55_08515</name>
</gene>
<keyword evidence="1 2" id="KW-0378">Hydrolase</keyword>
<dbReference type="InterPro" id="IPR001279">
    <property type="entry name" value="Metallo-B-lactamas"/>
</dbReference>
<dbReference type="NCBIfam" id="NF001911">
    <property type="entry name" value="PRK00685.1"/>
    <property type="match status" value="1"/>
</dbReference>
<dbReference type="InterPro" id="IPR022877">
    <property type="entry name" value="UPF0173"/>
</dbReference>
<protein>
    <recommendedName>
        <fullName evidence="2">UPF0173 metal-dependent hydrolase FYK55_08515</fullName>
    </recommendedName>
</protein>
<dbReference type="HAMAP" id="MF_00457">
    <property type="entry name" value="UPF0173"/>
    <property type="match status" value="1"/>
</dbReference>
<feature type="domain" description="Metallo-beta-lactamase" evidence="3">
    <location>
        <begin position="8"/>
        <end position="190"/>
    </location>
</feature>
<dbReference type="SUPFAM" id="SSF56281">
    <property type="entry name" value="Metallo-hydrolase/oxidoreductase"/>
    <property type="match status" value="1"/>
</dbReference>
<evidence type="ECO:0000313" key="5">
    <source>
        <dbReference type="Proteomes" id="UP000324479"/>
    </source>
</evidence>
<dbReference type="PANTHER" id="PTHR43546:SF3">
    <property type="entry name" value="UPF0173 METAL-DEPENDENT HYDROLASE MJ1163"/>
    <property type="match status" value="1"/>
</dbReference>
<dbReference type="InterPro" id="IPR036866">
    <property type="entry name" value="RibonucZ/Hydroxyglut_hydro"/>
</dbReference>
<dbReference type="AlphaFoldDB" id="A0A5M6DE13"/>
<dbReference type="Pfam" id="PF12706">
    <property type="entry name" value="Lactamase_B_2"/>
    <property type="match status" value="1"/>
</dbReference>
<evidence type="ECO:0000256" key="1">
    <source>
        <dbReference type="ARBA" id="ARBA00022801"/>
    </source>
</evidence>
<dbReference type="EMBL" id="VWOX01000004">
    <property type="protein sequence ID" value="KAA5544379.1"/>
    <property type="molecule type" value="Genomic_DNA"/>
</dbReference>
<reference evidence="4 5" key="1">
    <citation type="submission" date="2019-08" db="EMBL/GenBank/DDBJ databases">
        <authorList>
            <person name="Dhanesh K."/>
            <person name="Kumar G."/>
            <person name="Sasikala C."/>
            <person name="Venkata Ramana C."/>
        </authorList>
    </citation>
    <scope>NUCLEOTIDE SEQUENCE [LARGE SCALE GENOMIC DNA]</scope>
    <source>
        <strain evidence="4 5">JC645</strain>
    </source>
</reference>
<keyword evidence="5" id="KW-1185">Reference proteome</keyword>
<dbReference type="Gene3D" id="3.60.15.10">
    <property type="entry name" value="Ribonuclease Z/Hydroxyacylglutathione hydrolase-like"/>
    <property type="match status" value="1"/>
</dbReference>